<evidence type="ECO:0000256" key="4">
    <source>
        <dbReference type="ARBA" id="ARBA00022741"/>
    </source>
</evidence>
<protein>
    <submittedName>
        <fullName evidence="14">NHLP family bacteriocin export ABC transporter peptidase/permease/ATPase subunit</fullName>
    </submittedName>
</protein>
<evidence type="ECO:0000256" key="10">
    <source>
        <dbReference type="SAM" id="Phobius"/>
    </source>
</evidence>
<dbReference type="InterPro" id="IPR011527">
    <property type="entry name" value="ABC1_TM_dom"/>
</dbReference>
<keyword evidence="9" id="KW-0080">Bacteriocin transport</keyword>
<feature type="domain" description="ABC transmembrane type-1" evidence="12">
    <location>
        <begin position="176"/>
        <end position="456"/>
    </location>
</feature>
<dbReference type="Pfam" id="PF03412">
    <property type="entry name" value="Peptidase_C39"/>
    <property type="match status" value="1"/>
</dbReference>
<gene>
    <name evidence="14" type="ORF">K9B37_00670</name>
</gene>
<evidence type="ECO:0000256" key="8">
    <source>
        <dbReference type="ARBA" id="ARBA00023136"/>
    </source>
</evidence>
<feature type="domain" description="ABC transporter" evidence="11">
    <location>
        <begin position="497"/>
        <end position="730"/>
    </location>
</feature>
<dbReference type="InterPro" id="IPR005074">
    <property type="entry name" value="Peptidase_C39"/>
</dbReference>
<evidence type="ECO:0000256" key="2">
    <source>
        <dbReference type="ARBA" id="ARBA00005417"/>
    </source>
</evidence>
<sequence length="731" mass="79042">MTAGILPRLPFFEHSDRVTTPTVLQMESMECGAAVLGIMLGYYRRFVPLEELRVACGVSRDGVRISNILRAATQYGMKGGGLQLSADQALQLKPPFIAYWDANHFVVVEGANAHRVFINDPAFGRRSIGRKDFTDSFSNVILRLEPGPDFKPGGHRGHLLTTLYAWTDGSRPALGVIAAVTLLLVLPSVLLPAFLKVFIDEILVRGFSTWLFPLLIGFALAALLSGALTWLQQTMLLKLQTKFAITIATRFMWHMLRLPITFFNDRYAGDIASRVQSANHLASLLSGPLPTMAVNAMTAVGYALIMSLYSLPLTLIAGGLTALNAVAVSLLQRRLRDLNASLLNTSAKASGAAMAGLRSLDSIKATGTENDFFRVWAGYQTNSLNTSQELGRTSVALSAIPSILSHVTTAMVLGTGAFLIIDGRLSIGGLVAFQMLLGYFVGPIQQLIGFASQLQEASGHMSRLDDVLKNPLDPMLKALPDPSLAQDGPSRLLSGDIELQGVSFAFGSLDQPFIKDLSLKIQPGQRVAIVGRSGSGKSTLLRLLLGLYRPGAGAVLFDGRRIEDIPREVLTSSIAWVDQDIYLFEGTIAENLTLWDPATPWEAIVQAAKDSCIHDTIMSRTGGYDGKVQEGGGNFSGGQRQRLEIARALARQPSILVLDEATAALDTYTEELVDSSIRRRGMTCVIVAHRLSTVRDSDLILVVKDGAIVEQGTHHELVAKNGEYAELIASS</sequence>
<dbReference type="PANTHER" id="PTHR24221:SF654">
    <property type="entry name" value="ATP-BINDING CASSETTE SUB-FAMILY B MEMBER 6"/>
    <property type="match status" value="1"/>
</dbReference>
<keyword evidence="3 10" id="KW-0812">Transmembrane</keyword>
<feature type="transmembrane region" description="Helical" evidence="10">
    <location>
        <begin position="311"/>
        <end position="331"/>
    </location>
</feature>
<evidence type="ECO:0000313" key="15">
    <source>
        <dbReference type="Proteomes" id="UP000704176"/>
    </source>
</evidence>
<keyword evidence="4" id="KW-0547">Nucleotide-binding</keyword>
<keyword evidence="6" id="KW-0653">Protein transport</keyword>
<comment type="similarity">
    <text evidence="2">Belongs to the ABC transporter superfamily.</text>
</comment>
<evidence type="ECO:0000259" key="12">
    <source>
        <dbReference type="PROSITE" id="PS50929"/>
    </source>
</evidence>
<evidence type="ECO:0000256" key="1">
    <source>
        <dbReference type="ARBA" id="ARBA00004651"/>
    </source>
</evidence>
<dbReference type="InterPro" id="IPR036640">
    <property type="entry name" value="ABC1_TM_sf"/>
</dbReference>
<dbReference type="NCBIfam" id="TIGR03796">
    <property type="entry name" value="NHLM_micro_ABC1"/>
    <property type="match status" value="1"/>
</dbReference>
<proteinExistence type="inferred from homology"/>
<feature type="transmembrane region" description="Helical" evidence="10">
    <location>
        <begin position="210"/>
        <end position="231"/>
    </location>
</feature>
<dbReference type="SUPFAM" id="SSF52540">
    <property type="entry name" value="P-loop containing nucleoside triphosphate hydrolases"/>
    <property type="match status" value="1"/>
</dbReference>
<dbReference type="PROSITE" id="PS50929">
    <property type="entry name" value="ABC_TM1F"/>
    <property type="match status" value="1"/>
</dbReference>
<dbReference type="PROSITE" id="PS00211">
    <property type="entry name" value="ABC_TRANSPORTER_1"/>
    <property type="match status" value="1"/>
</dbReference>
<dbReference type="PANTHER" id="PTHR24221">
    <property type="entry name" value="ATP-BINDING CASSETTE SUB-FAMILY B"/>
    <property type="match status" value="1"/>
</dbReference>
<dbReference type="RefSeq" id="WP_224310871.1">
    <property type="nucleotide sequence ID" value="NZ_JAIRBM010000001.1"/>
</dbReference>
<name>A0ABS7VHT2_9HYPH</name>
<dbReference type="InterPro" id="IPR039421">
    <property type="entry name" value="Type_1_exporter"/>
</dbReference>
<accession>A0ABS7VHT2</accession>
<keyword evidence="15" id="KW-1185">Reference proteome</keyword>
<evidence type="ECO:0000256" key="7">
    <source>
        <dbReference type="ARBA" id="ARBA00022989"/>
    </source>
</evidence>
<evidence type="ECO:0000313" key="14">
    <source>
        <dbReference type="EMBL" id="MBZ6074814.1"/>
    </source>
</evidence>
<dbReference type="SMART" id="SM00382">
    <property type="entry name" value="AAA"/>
    <property type="match status" value="1"/>
</dbReference>
<keyword evidence="5" id="KW-0067">ATP-binding</keyword>
<dbReference type="EMBL" id="JAIRBM010000001">
    <property type="protein sequence ID" value="MBZ6074814.1"/>
    <property type="molecule type" value="Genomic_DNA"/>
</dbReference>
<keyword evidence="8 10" id="KW-0472">Membrane</keyword>
<dbReference type="InterPro" id="IPR027417">
    <property type="entry name" value="P-loop_NTPase"/>
</dbReference>
<feature type="transmembrane region" description="Helical" evidence="10">
    <location>
        <begin position="395"/>
        <end position="421"/>
    </location>
</feature>
<feature type="transmembrane region" description="Helical" evidence="10">
    <location>
        <begin position="427"/>
        <end position="451"/>
    </location>
</feature>
<evidence type="ECO:0000256" key="5">
    <source>
        <dbReference type="ARBA" id="ARBA00022840"/>
    </source>
</evidence>
<dbReference type="InterPro" id="IPR017871">
    <property type="entry name" value="ABC_transporter-like_CS"/>
</dbReference>
<keyword evidence="6" id="KW-0813">Transport</keyword>
<dbReference type="Gene3D" id="1.20.1560.10">
    <property type="entry name" value="ABC transporter type 1, transmembrane domain"/>
    <property type="match status" value="1"/>
</dbReference>
<evidence type="ECO:0000259" key="13">
    <source>
        <dbReference type="PROSITE" id="PS50990"/>
    </source>
</evidence>
<reference evidence="14 15" key="1">
    <citation type="submission" date="2021-09" db="EMBL/GenBank/DDBJ databases">
        <title>The complete genome sequence of a new microorganism.</title>
        <authorList>
            <person name="Zi Z."/>
        </authorList>
    </citation>
    <scope>NUCLEOTIDE SEQUENCE [LARGE SCALE GENOMIC DNA]</scope>
    <source>
        <strain evidence="14 15">WGZ8</strain>
    </source>
</reference>
<dbReference type="CDD" id="cd18569">
    <property type="entry name" value="ABC_6TM_NHLM_bacteriocin"/>
    <property type="match status" value="1"/>
</dbReference>
<dbReference type="Pfam" id="PF00664">
    <property type="entry name" value="ABC_membrane"/>
    <property type="match status" value="1"/>
</dbReference>
<dbReference type="PROSITE" id="PS50893">
    <property type="entry name" value="ABC_TRANSPORTER_2"/>
    <property type="match status" value="1"/>
</dbReference>
<organism evidence="14 15">
    <name type="scientific">Microvirga puerhi</name>
    <dbReference type="NCBI Taxonomy" id="2876078"/>
    <lineage>
        <taxon>Bacteria</taxon>
        <taxon>Pseudomonadati</taxon>
        <taxon>Pseudomonadota</taxon>
        <taxon>Alphaproteobacteria</taxon>
        <taxon>Hyphomicrobiales</taxon>
        <taxon>Methylobacteriaceae</taxon>
        <taxon>Microvirga</taxon>
    </lineage>
</organism>
<dbReference type="InterPro" id="IPR003439">
    <property type="entry name" value="ABC_transporter-like_ATP-bd"/>
</dbReference>
<evidence type="ECO:0000256" key="9">
    <source>
        <dbReference type="ARBA" id="ARBA00043264"/>
    </source>
</evidence>
<dbReference type="Gene3D" id="3.90.70.10">
    <property type="entry name" value="Cysteine proteinases"/>
    <property type="match status" value="1"/>
</dbReference>
<evidence type="ECO:0000256" key="3">
    <source>
        <dbReference type="ARBA" id="ARBA00022692"/>
    </source>
</evidence>
<dbReference type="InterPro" id="IPR022514">
    <property type="entry name" value="NHPM_micro_ABC1"/>
</dbReference>
<dbReference type="Proteomes" id="UP000704176">
    <property type="component" value="Unassembled WGS sequence"/>
</dbReference>
<evidence type="ECO:0000256" key="6">
    <source>
        <dbReference type="ARBA" id="ARBA00022927"/>
    </source>
</evidence>
<feature type="transmembrane region" description="Helical" evidence="10">
    <location>
        <begin position="173"/>
        <end position="198"/>
    </location>
</feature>
<comment type="subcellular location">
    <subcellularLocation>
        <location evidence="1">Cell membrane</location>
        <topology evidence="1">Multi-pass membrane protein</topology>
    </subcellularLocation>
</comment>
<keyword evidence="7 10" id="KW-1133">Transmembrane helix</keyword>
<comment type="caution">
    <text evidence="14">The sequence shown here is derived from an EMBL/GenBank/DDBJ whole genome shotgun (WGS) entry which is preliminary data.</text>
</comment>
<dbReference type="Gene3D" id="3.40.50.300">
    <property type="entry name" value="P-loop containing nucleotide triphosphate hydrolases"/>
    <property type="match status" value="1"/>
</dbReference>
<feature type="domain" description="Peptidase C39" evidence="13">
    <location>
        <begin position="25"/>
        <end position="144"/>
    </location>
</feature>
<dbReference type="PROSITE" id="PS50990">
    <property type="entry name" value="PEPTIDASE_C39"/>
    <property type="match status" value="1"/>
</dbReference>
<dbReference type="SUPFAM" id="SSF90123">
    <property type="entry name" value="ABC transporter transmembrane region"/>
    <property type="match status" value="1"/>
</dbReference>
<dbReference type="Pfam" id="PF00005">
    <property type="entry name" value="ABC_tran"/>
    <property type="match status" value="1"/>
</dbReference>
<dbReference type="InterPro" id="IPR003593">
    <property type="entry name" value="AAA+_ATPase"/>
</dbReference>
<evidence type="ECO:0000259" key="11">
    <source>
        <dbReference type="PROSITE" id="PS50893"/>
    </source>
</evidence>